<gene>
    <name evidence="1" type="ORF">LACBIDRAFT_330324</name>
</gene>
<name>B0DKX8_LACBS</name>
<protein>
    <submittedName>
        <fullName evidence="1">Predicted protein</fullName>
    </submittedName>
</protein>
<dbReference type="Proteomes" id="UP000001194">
    <property type="component" value="Unassembled WGS sequence"/>
</dbReference>
<evidence type="ECO:0000313" key="1">
    <source>
        <dbReference type="EMBL" id="EDR04725.1"/>
    </source>
</evidence>
<reference evidence="1 2" key="1">
    <citation type="journal article" date="2008" name="Nature">
        <title>The genome of Laccaria bicolor provides insights into mycorrhizal symbiosis.</title>
        <authorList>
            <person name="Martin F."/>
            <person name="Aerts A."/>
            <person name="Ahren D."/>
            <person name="Brun A."/>
            <person name="Danchin E.G.J."/>
            <person name="Duchaussoy F."/>
            <person name="Gibon J."/>
            <person name="Kohler A."/>
            <person name="Lindquist E."/>
            <person name="Pereda V."/>
            <person name="Salamov A."/>
            <person name="Shapiro H.J."/>
            <person name="Wuyts J."/>
            <person name="Blaudez D."/>
            <person name="Buee M."/>
            <person name="Brokstein P."/>
            <person name="Canbaeck B."/>
            <person name="Cohen D."/>
            <person name="Courty P.E."/>
            <person name="Coutinho P.M."/>
            <person name="Delaruelle C."/>
            <person name="Detter J.C."/>
            <person name="Deveau A."/>
            <person name="DiFazio S."/>
            <person name="Duplessis S."/>
            <person name="Fraissinet-Tachet L."/>
            <person name="Lucic E."/>
            <person name="Frey-Klett P."/>
            <person name="Fourrey C."/>
            <person name="Feussner I."/>
            <person name="Gay G."/>
            <person name="Grimwood J."/>
            <person name="Hoegger P.J."/>
            <person name="Jain P."/>
            <person name="Kilaru S."/>
            <person name="Labbe J."/>
            <person name="Lin Y.C."/>
            <person name="Legue V."/>
            <person name="Le Tacon F."/>
            <person name="Marmeisse R."/>
            <person name="Melayah D."/>
            <person name="Montanini B."/>
            <person name="Muratet M."/>
            <person name="Nehls U."/>
            <person name="Niculita-Hirzel H."/>
            <person name="Oudot-Le Secq M.P."/>
            <person name="Peter M."/>
            <person name="Quesneville H."/>
            <person name="Rajashekar B."/>
            <person name="Reich M."/>
            <person name="Rouhier N."/>
            <person name="Schmutz J."/>
            <person name="Yin T."/>
            <person name="Chalot M."/>
            <person name="Henrissat B."/>
            <person name="Kuees U."/>
            <person name="Lucas S."/>
            <person name="Van de Peer Y."/>
            <person name="Podila G.K."/>
            <person name="Polle A."/>
            <person name="Pukkila P.J."/>
            <person name="Richardson P.M."/>
            <person name="Rouze P."/>
            <person name="Sanders I.R."/>
            <person name="Stajich J.E."/>
            <person name="Tunlid A."/>
            <person name="Tuskan G."/>
            <person name="Grigoriev I.V."/>
        </authorList>
    </citation>
    <scope>NUCLEOTIDE SEQUENCE [LARGE SCALE GENOMIC DNA]</scope>
    <source>
        <strain evidence="2">S238N-H82 / ATCC MYA-4686</strain>
    </source>
</reference>
<evidence type="ECO:0000313" key="2">
    <source>
        <dbReference type="Proteomes" id="UP000001194"/>
    </source>
</evidence>
<dbReference type="KEGG" id="lbc:LACBIDRAFT_330324"/>
<accession>B0DKX8</accession>
<dbReference type="HOGENOM" id="CLU_946874_0_0_1"/>
<dbReference type="InParanoid" id="B0DKX8"/>
<dbReference type="GeneID" id="6080166"/>
<dbReference type="AlphaFoldDB" id="B0DKX8"/>
<organism evidence="2">
    <name type="scientific">Laccaria bicolor (strain S238N-H82 / ATCC MYA-4686)</name>
    <name type="common">Bicoloured deceiver</name>
    <name type="synonym">Laccaria laccata var. bicolor</name>
    <dbReference type="NCBI Taxonomy" id="486041"/>
    <lineage>
        <taxon>Eukaryota</taxon>
        <taxon>Fungi</taxon>
        <taxon>Dikarya</taxon>
        <taxon>Basidiomycota</taxon>
        <taxon>Agaricomycotina</taxon>
        <taxon>Agaricomycetes</taxon>
        <taxon>Agaricomycetidae</taxon>
        <taxon>Agaricales</taxon>
        <taxon>Agaricineae</taxon>
        <taxon>Hydnangiaceae</taxon>
        <taxon>Laccaria</taxon>
    </lineage>
</organism>
<sequence length="294" mass="32652">MGADSLSEYSIDYRLRRCFATRSLANARMLGVFPDAQADDGADYWSIPSKRCHIAWETGFARGYALRVVATLRAIAVKVALVTRKLLAAAAITATLRTPPPPMVSNFTSRQRPLRRYAECHCHDHPDSSPQDAYTGGFHDYRFLCHPLAHGLPHDGLVWPRMVSGAMQETGAMQGLSPGILSWPFMALRGTRTFADDGELRILREPGLHHSSLSANKELCPALAPDQGRSSPLAFPSIPQDLYLVLIPPSSWRTDTSPRYAQLRPLFKGSTFARSLHEQLLHPPSKRLSKSLRK</sequence>
<dbReference type="EMBL" id="DS547116">
    <property type="protein sequence ID" value="EDR04725.1"/>
    <property type="molecule type" value="Genomic_DNA"/>
</dbReference>
<keyword evidence="2" id="KW-1185">Reference proteome</keyword>
<dbReference type="RefSeq" id="XP_001884549.1">
    <property type="nucleotide sequence ID" value="XM_001884514.1"/>
</dbReference>
<proteinExistence type="predicted"/>